<dbReference type="InterPro" id="IPR027396">
    <property type="entry name" value="DsrEFH-like"/>
</dbReference>
<dbReference type="PANTHER" id="PTHR34655">
    <property type="entry name" value="CONSERVED WITHIN P. AEROPHILUM"/>
    <property type="match status" value="1"/>
</dbReference>
<dbReference type="InterPro" id="IPR032836">
    <property type="entry name" value="DsrE2-like"/>
</dbReference>
<name>W5Y090_9CORY</name>
<dbReference type="Pfam" id="PF13686">
    <property type="entry name" value="DrsE_2"/>
    <property type="match status" value="1"/>
</dbReference>
<dbReference type="Gene3D" id="3.40.1260.10">
    <property type="entry name" value="DsrEFH-like"/>
    <property type="match status" value="1"/>
</dbReference>
<dbReference type="RefSeq" id="WP_025252658.1">
    <property type="nucleotide sequence ID" value="NZ_CP004353.1"/>
</dbReference>
<dbReference type="SUPFAM" id="SSF75169">
    <property type="entry name" value="DsrEFH-like"/>
    <property type="match status" value="1"/>
</dbReference>
<dbReference type="STRING" id="1224164.B843_06210"/>
<accession>W5Y090</accession>
<dbReference type="Proteomes" id="UP000019222">
    <property type="component" value="Chromosome"/>
</dbReference>
<gene>
    <name evidence="1" type="ORF">B843_06210</name>
</gene>
<evidence type="ECO:0000313" key="2">
    <source>
        <dbReference type="Proteomes" id="UP000019222"/>
    </source>
</evidence>
<reference evidence="1 2" key="1">
    <citation type="submission" date="2013-02" db="EMBL/GenBank/DDBJ databases">
        <title>The complete genome sequence of Corynebacterium vitaeruminis DSM 20294.</title>
        <authorList>
            <person name="Ruckert C."/>
            <person name="Albersmeier A."/>
            <person name="Kalinowski J."/>
        </authorList>
    </citation>
    <scope>NUCLEOTIDE SEQUENCE [LARGE SCALE GENOMIC DNA]</scope>
    <source>
        <strain evidence="2">ATCC 10234</strain>
    </source>
</reference>
<sequence>MPIDANGNIIPDFGDNVPAASGAAGAAQGAAGGTGYSGPRKMAFICSKGNLDMAYPALIMANAALSEGIHVDIFFTFWGLDMIDVRTTDNLKFTFNGNTAMHMPELERLKGGLGTASFPQAMAALPGVTGFATKMMKKQMADLEIPPVREMLNQIHEMGGKLWGCKLTVEMMKIKEANMIPEIDGVISATDFIELSEGAQIVFV</sequence>
<proteinExistence type="predicted"/>
<dbReference type="EMBL" id="CP004353">
    <property type="protein sequence ID" value="AHI22627.1"/>
    <property type="molecule type" value="Genomic_DNA"/>
</dbReference>
<protein>
    <recommendedName>
        <fullName evidence="3">Peroxiredoxin family protein</fullName>
    </recommendedName>
</protein>
<dbReference type="PANTHER" id="PTHR34655:SF2">
    <property type="entry name" value="PEROXIREDOXIN FAMILY PROTEIN"/>
    <property type="match status" value="1"/>
</dbReference>
<evidence type="ECO:0008006" key="3">
    <source>
        <dbReference type="Google" id="ProtNLM"/>
    </source>
</evidence>
<dbReference type="AlphaFoldDB" id="W5Y090"/>
<dbReference type="eggNOG" id="COG2210">
    <property type="taxonomic scope" value="Bacteria"/>
</dbReference>
<dbReference type="KEGG" id="cvt:B843_06210"/>
<evidence type="ECO:0000313" key="1">
    <source>
        <dbReference type="EMBL" id="AHI22627.1"/>
    </source>
</evidence>
<organism evidence="1 2">
    <name type="scientific">Corynebacterium vitaeruminis DSM 20294</name>
    <dbReference type="NCBI Taxonomy" id="1224164"/>
    <lineage>
        <taxon>Bacteria</taxon>
        <taxon>Bacillati</taxon>
        <taxon>Actinomycetota</taxon>
        <taxon>Actinomycetes</taxon>
        <taxon>Mycobacteriales</taxon>
        <taxon>Corynebacteriaceae</taxon>
        <taxon>Corynebacterium</taxon>
    </lineage>
</organism>
<dbReference type="PATRIC" id="fig|1224164.3.peg.1246"/>
<dbReference type="HOGENOM" id="CLU_094970_1_0_11"/>
<keyword evidence="2" id="KW-1185">Reference proteome</keyword>